<dbReference type="GO" id="GO:0008395">
    <property type="term" value="F:steroid hydroxylase activity"/>
    <property type="evidence" value="ECO:0007669"/>
    <property type="project" value="TreeGrafter"/>
</dbReference>
<evidence type="ECO:0000256" key="6">
    <source>
        <dbReference type="ARBA" id="ARBA00023033"/>
    </source>
</evidence>
<organism evidence="7 8">
    <name type="scientific">Virgisporangium aurantiacum</name>
    <dbReference type="NCBI Taxonomy" id="175570"/>
    <lineage>
        <taxon>Bacteria</taxon>
        <taxon>Bacillati</taxon>
        <taxon>Actinomycetota</taxon>
        <taxon>Actinomycetes</taxon>
        <taxon>Micromonosporales</taxon>
        <taxon>Micromonosporaceae</taxon>
        <taxon>Virgisporangium</taxon>
    </lineage>
</organism>
<evidence type="ECO:0000256" key="3">
    <source>
        <dbReference type="ARBA" id="ARBA00022723"/>
    </source>
</evidence>
<keyword evidence="5" id="KW-0408">Iron</keyword>
<keyword evidence="8" id="KW-1185">Reference proteome</keyword>
<gene>
    <name evidence="7" type="ORF">Vau01_106590</name>
</gene>
<dbReference type="PANTHER" id="PTHR46696:SF4">
    <property type="entry name" value="BIOTIN BIOSYNTHESIS CYTOCHROME P450"/>
    <property type="match status" value="1"/>
</dbReference>
<dbReference type="SUPFAM" id="SSF48264">
    <property type="entry name" value="Cytochrome P450"/>
    <property type="match status" value="1"/>
</dbReference>
<proteinExistence type="inferred from homology"/>
<keyword evidence="6" id="KW-0503">Monooxygenase</keyword>
<evidence type="ECO:0000256" key="4">
    <source>
        <dbReference type="ARBA" id="ARBA00023002"/>
    </source>
</evidence>
<dbReference type="InterPro" id="IPR036396">
    <property type="entry name" value="Cyt_P450_sf"/>
</dbReference>
<dbReference type="GO" id="GO:0020037">
    <property type="term" value="F:heme binding"/>
    <property type="evidence" value="ECO:0007669"/>
    <property type="project" value="InterPro"/>
</dbReference>
<evidence type="ECO:0000313" key="8">
    <source>
        <dbReference type="Proteomes" id="UP000612585"/>
    </source>
</evidence>
<keyword evidence="3" id="KW-0479">Metal-binding</keyword>
<keyword evidence="4" id="KW-0560">Oxidoreductase</keyword>
<dbReference type="Gene3D" id="1.10.630.10">
    <property type="entry name" value="Cytochrome P450"/>
    <property type="match status" value="1"/>
</dbReference>
<dbReference type="PRINTS" id="PR00359">
    <property type="entry name" value="BP450"/>
</dbReference>
<dbReference type="GO" id="GO:0006707">
    <property type="term" value="P:cholesterol catabolic process"/>
    <property type="evidence" value="ECO:0007669"/>
    <property type="project" value="TreeGrafter"/>
</dbReference>
<dbReference type="CDD" id="cd11033">
    <property type="entry name" value="CYP142-like"/>
    <property type="match status" value="1"/>
</dbReference>
<dbReference type="FunFam" id="1.10.630.10:FF:000018">
    <property type="entry name" value="Cytochrome P450 monooxygenase"/>
    <property type="match status" value="1"/>
</dbReference>
<sequence>MDGINLVDPDLYEHGDPHAVWRWLRVHDPVHWHPPTHLPGFWAVTTYDNVRAVYRDHARFSSAAGILLRPESHGRDPGGGRTLALTDPPRHGELRAVVDRWFATTSVRAMEPPMRSAAARIVRDAVERGSCDFVFDVAARLPLQVICTLMGVPDSDHEAMFAMTSRAFGAGRAEDRSTAHFEILQYFEALVADRTRRPGDDLVSALVTAMVGGRRLSLDEVLLNCDNLIVGGTENVRLAAAGGMLALMDHPAQWQLLRDEPGLVRGAVEEVLRWTSPATHIMRTATVPVMLDGRRIATGDRVTLWNPSANRDDAVFPGADRFDVRRSPNRHLSLGSGEHLCIGALLARVELRILFEVLAAHVARIEPDGRATRLRSVVVNGLERLPVRLTAA</sequence>
<evidence type="ECO:0000256" key="5">
    <source>
        <dbReference type="ARBA" id="ARBA00023004"/>
    </source>
</evidence>
<dbReference type="RefSeq" id="WP_204009211.1">
    <property type="nucleotide sequence ID" value="NZ_BOPG01000089.1"/>
</dbReference>
<evidence type="ECO:0000256" key="2">
    <source>
        <dbReference type="ARBA" id="ARBA00022617"/>
    </source>
</evidence>
<comment type="similarity">
    <text evidence="1">Belongs to the cytochrome P450 family.</text>
</comment>
<protein>
    <submittedName>
        <fullName evidence="7">Cytochrome P450</fullName>
    </submittedName>
</protein>
<dbReference type="AlphaFoldDB" id="A0A8J3ZKG6"/>
<keyword evidence="2" id="KW-0349">Heme</keyword>
<evidence type="ECO:0000313" key="7">
    <source>
        <dbReference type="EMBL" id="GIJ63143.1"/>
    </source>
</evidence>
<dbReference type="InterPro" id="IPR001128">
    <property type="entry name" value="Cyt_P450"/>
</dbReference>
<dbReference type="InterPro" id="IPR002397">
    <property type="entry name" value="Cyt_P450_B"/>
</dbReference>
<dbReference type="PANTHER" id="PTHR46696">
    <property type="entry name" value="P450, PUTATIVE (EUROFUNG)-RELATED"/>
    <property type="match status" value="1"/>
</dbReference>
<dbReference type="EMBL" id="BOPG01000089">
    <property type="protein sequence ID" value="GIJ63143.1"/>
    <property type="molecule type" value="Genomic_DNA"/>
</dbReference>
<dbReference type="Pfam" id="PF00067">
    <property type="entry name" value="p450"/>
    <property type="match status" value="1"/>
</dbReference>
<comment type="caution">
    <text evidence="7">The sequence shown here is derived from an EMBL/GenBank/DDBJ whole genome shotgun (WGS) entry which is preliminary data.</text>
</comment>
<dbReference type="GO" id="GO:0005506">
    <property type="term" value="F:iron ion binding"/>
    <property type="evidence" value="ECO:0007669"/>
    <property type="project" value="InterPro"/>
</dbReference>
<evidence type="ECO:0000256" key="1">
    <source>
        <dbReference type="ARBA" id="ARBA00010617"/>
    </source>
</evidence>
<name>A0A8J3ZKG6_9ACTN</name>
<reference evidence="7" key="1">
    <citation type="submission" date="2021-01" db="EMBL/GenBank/DDBJ databases">
        <title>Whole genome shotgun sequence of Virgisporangium aurantiacum NBRC 16421.</title>
        <authorList>
            <person name="Komaki H."/>
            <person name="Tamura T."/>
        </authorList>
    </citation>
    <scope>NUCLEOTIDE SEQUENCE</scope>
    <source>
        <strain evidence="7">NBRC 16421</strain>
    </source>
</reference>
<dbReference type="Proteomes" id="UP000612585">
    <property type="component" value="Unassembled WGS sequence"/>
</dbReference>
<dbReference type="GO" id="GO:0017000">
    <property type="term" value="P:antibiotic biosynthetic process"/>
    <property type="evidence" value="ECO:0007669"/>
    <property type="project" value="UniProtKB-ARBA"/>
</dbReference>
<accession>A0A8J3ZKG6</accession>
<dbReference type="GO" id="GO:0036199">
    <property type="term" value="F:cholest-4-en-3-one 26-monooxygenase activity"/>
    <property type="evidence" value="ECO:0007669"/>
    <property type="project" value="TreeGrafter"/>
</dbReference>